<evidence type="ECO:0000256" key="3">
    <source>
        <dbReference type="ARBA" id="ARBA00023163"/>
    </source>
</evidence>
<evidence type="ECO:0000259" key="4">
    <source>
        <dbReference type="PROSITE" id="PS01124"/>
    </source>
</evidence>
<evidence type="ECO:0000256" key="2">
    <source>
        <dbReference type="ARBA" id="ARBA00023125"/>
    </source>
</evidence>
<keyword evidence="3" id="KW-0804">Transcription</keyword>
<proteinExistence type="predicted"/>
<dbReference type="Pfam" id="PF12833">
    <property type="entry name" value="HTH_18"/>
    <property type="match status" value="1"/>
</dbReference>
<dbReference type="InterPro" id="IPR018060">
    <property type="entry name" value="HTH_AraC"/>
</dbReference>
<dbReference type="GO" id="GO:0003677">
    <property type="term" value="F:DNA binding"/>
    <property type="evidence" value="ECO:0007669"/>
    <property type="project" value="UniProtKB-KW"/>
</dbReference>
<accession>A0ABD7JXQ9</accession>
<dbReference type="SUPFAM" id="SSF46689">
    <property type="entry name" value="Homeodomain-like"/>
    <property type="match status" value="1"/>
</dbReference>
<protein>
    <submittedName>
        <fullName evidence="5">Helix-turn-helix domain-containing protein</fullName>
    </submittedName>
</protein>
<dbReference type="SMART" id="SM00342">
    <property type="entry name" value="HTH_ARAC"/>
    <property type="match status" value="1"/>
</dbReference>
<sequence>MLVSRNTWSDPAVPDGMRRPPGLCAAGTWRTRYIQAPGWSKLDNLVQPSLSRTVEQVRYAPPGEYALDLEVVAFDELRRRTTPAHLHALQRTDFHLLLAVTRGCCTHWIDFRPHRAETGNWLVIQPGQVHRFDGSADWSGWLLLFRPEFLAPPGRGGTAEELAVGVCLEALPALLAPAADERRSCLQALRQMARDARLRQSRAVRHSLLRHQLQALLLRLDLVARDSRLAPLASGAELQRFNRFREAVTGNFQRHHRIGEYARLLGISERSLSRASQAVAGVTAKAWLSARIALEARRLLAHTDETVAAIAERLGFDEPSNFVKFFKRETGQVPGAFRREQRGG</sequence>
<dbReference type="AlphaFoldDB" id="A0ABD7JXQ9"/>
<evidence type="ECO:0000313" key="6">
    <source>
        <dbReference type="Proteomes" id="UP000276985"/>
    </source>
</evidence>
<dbReference type="PROSITE" id="PS01124">
    <property type="entry name" value="HTH_ARAC_FAMILY_2"/>
    <property type="match status" value="1"/>
</dbReference>
<dbReference type="Proteomes" id="UP000276985">
    <property type="component" value="Unassembled WGS sequence"/>
</dbReference>
<dbReference type="PANTHER" id="PTHR43280">
    <property type="entry name" value="ARAC-FAMILY TRANSCRIPTIONAL REGULATOR"/>
    <property type="match status" value="1"/>
</dbReference>
<dbReference type="EMBL" id="RXTL01000032">
    <property type="protein sequence ID" value="RTS42155.1"/>
    <property type="molecule type" value="Genomic_DNA"/>
</dbReference>
<dbReference type="PANTHER" id="PTHR43280:SF32">
    <property type="entry name" value="TRANSCRIPTIONAL REGULATORY PROTEIN"/>
    <property type="match status" value="1"/>
</dbReference>
<dbReference type="InterPro" id="IPR009057">
    <property type="entry name" value="Homeodomain-like_sf"/>
</dbReference>
<keyword evidence="2" id="KW-0238">DNA-binding</keyword>
<evidence type="ECO:0000313" key="5">
    <source>
        <dbReference type="EMBL" id="RTS42155.1"/>
    </source>
</evidence>
<name>A0ABD7JXQ9_PSEAI</name>
<dbReference type="Pfam" id="PF02311">
    <property type="entry name" value="AraC_binding"/>
    <property type="match status" value="1"/>
</dbReference>
<comment type="caution">
    <text evidence="5">The sequence shown here is derived from an EMBL/GenBank/DDBJ whole genome shotgun (WGS) entry which is preliminary data.</text>
</comment>
<reference evidence="5 6" key="1">
    <citation type="submission" date="2018-12" db="EMBL/GenBank/DDBJ databases">
        <title>Pseudomonas aeruginosa Diversity Panel.</title>
        <authorList>
            <person name="Snesrud E."/>
            <person name="Mcgann P."/>
        </authorList>
    </citation>
    <scope>NUCLEOTIDE SEQUENCE [LARGE SCALE GENOMIC DNA]</scope>
    <source>
        <strain evidence="5 6">MRSN6241</strain>
    </source>
</reference>
<dbReference type="Gene3D" id="1.10.10.60">
    <property type="entry name" value="Homeodomain-like"/>
    <property type="match status" value="1"/>
</dbReference>
<gene>
    <name evidence="5" type="ORF">DY940_24645</name>
</gene>
<feature type="domain" description="HTH araC/xylS-type" evidence="4">
    <location>
        <begin position="242"/>
        <end position="340"/>
    </location>
</feature>
<keyword evidence="1" id="KW-0805">Transcription regulation</keyword>
<organism evidence="5 6">
    <name type="scientific">Pseudomonas aeruginosa</name>
    <dbReference type="NCBI Taxonomy" id="287"/>
    <lineage>
        <taxon>Bacteria</taxon>
        <taxon>Pseudomonadati</taxon>
        <taxon>Pseudomonadota</taxon>
        <taxon>Gammaproteobacteria</taxon>
        <taxon>Pseudomonadales</taxon>
        <taxon>Pseudomonadaceae</taxon>
        <taxon>Pseudomonas</taxon>
    </lineage>
</organism>
<dbReference type="InterPro" id="IPR003313">
    <property type="entry name" value="AraC-bd"/>
</dbReference>
<dbReference type="InterPro" id="IPR037923">
    <property type="entry name" value="HTH-like"/>
</dbReference>
<dbReference type="SUPFAM" id="SSF51215">
    <property type="entry name" value="Regulatory protein AraC"/>
    <property type="match status" value="1"/>
</dbReference>
<evidence type="ECO:0000256" key="1">
    <source>
        <dbReference type="ARBA" id="ARBA00023015"/>
    </source>
</evidence>